<dbReference type="InterPro" id="IPR010380">
    <property type="entry name" value="DUF975"/>
</dbReference>
<feature type="transmembrane region" description="Helical" evidence="1">
    <location>
        <begin position="18"/>
        <end position="38"/>
    </location>
</feature>
<proteinExistence type="predicted"/>
<dbReference type="Pfam" id="PF06161">
    <property type="entry name" value="DUF975"/>
    <property type="match status" value="1"/>
</dbReference>
<dbReference type="Proteomes" id="UP000198556">
    <property type="component" value="Unassembled WGS sequence"/>
</dbReference>
<dbReference type="RefSeq" id="WP_089746531.1">
    <property type="nucleotide sequence ID" value="NZ_FOGF01000014.1"/>
</dbReference>
<accession>A0A1H9KN35</accession>
<gene>
    <name evidence="2" type="ORF">SAMN05421767_11444</name>
</gene>
<sequence length="305" mass="34532">MERYEVKRKAKDLVTENYLTWILPVLLGIVLNYSFKLVKNEDINFYVSISSRLVTTILGILIVKYYLAAVRTPEKVHYHLWDAIKYAFTDALGPRLLYGIGFSIIKFVMSVLIAAPFLVLAWLKMATDINLAVLTKAYHLAVSGSSMDTLLTTSETSQIEELFGVIFTIALIALVLFAIWGIIALIIEILFAPFDYIIQDNLSTSNRGQKMGFFQAIGKSYEMMKGHRLEYMMIFVSMIGWYITCIIVLPLLYVIPYQSAIITIWMDELIKADGTIADFGMTTDEAVEIIAAEVEEATGNQDYEF</sequence>
<organism evidence="2 3">
    <name type="scientific">Granulicatella balaenopterae</name>
    <dbReference type="NCBI Taxonomy" id="137733"/>
    <lineage>
        <taxon>Bacteria</taxon>
        <taxon>Bacillati</taxon>
        <taxon>Bacillota</taxon>
        <taxon>Bacilli</taxon>
        <taxon>Lactobacillales</taxon>
        <taxon>Carnobacteriaceae</taxon>
        <taxon>Granulicatella</taxon>
    </lineage>
</organism>
<protein>
    <recommendedName>
        <fullName evidence="4">DUF975 family protein</fullName>
    </recommendedName>
</protein>
<dbReference type="EMBL" id="FOGF01000014">
    <property type="protein sequence ID" value="SER00327.1"/>
    <property type="molecule type" value="Genomic_DNA"/>
</dbReference>
<feature type="transmembrane region" description="Helical" evidence="1">
    <location>
        <begin position="45"/>
        <end position="67"/>
    </location>
</feature>
<dbReference type="AlphaFoldDB" id="A0A1H9KN35"/>
<feature type="transmembrane region" description="Helical" evidence="1">
    <location>
        <begin position="231"/>
        <end position="255"/>
    </location>
</feature>
<evidence type="ECO:0000256" key="1">
    <source>
        <dbReference type="SAM" id="Phobius"/>
    </source>
</evidence>
<dbReference type="STRING" id="137733.SAMN05421767_11444"/>
<dbReference type="OrthoDB" id="9784844at2"/>
<keyword evidence="1" id="KW-0812">Transmembrane</keyword>
<feature type="transmembrane region" description="Helical" evidence="1">
    <location>
        <begin position="162"/>
        <end position="187"/>
    </location>
</feature>
<reference evidence="2 3" key="1">
    <citation type="submission" date="2016-10" db="EMBL/GenBank/DDBJ databases">
        <authorList>
            <person name="de Groot N.N."/>
        </authorList>
    </citation>
    <scope>NUCLEOTIDE SEQUENCE [LARGE SCALE GENOMIC DNA]</scope>
    <source>
        <strain evidence="2 3">DSM 15827</strain>
    </source>
</reference>
<keyword evidence="1" id="KW-1133">Transmembrane helix</keyword>
<evidence type="ECO:0000313" key="3">
    <source>
        <dbReference type="Proteomes" id="UP000198556"/>
    </source>
</evidence>
<name>A0A1H9KN35_9LACT</name>
<keyword evidence="1" id="KW-0472">Membrane</keyword>
<evidence type="ECO:0008006" key="4">
    <source>
        <dbReference type="Google" id="ProtNLM"/>
    </source>
</evidence>
<feature type="transmembrane region" description="Helical" evidence="1">
    <location>
        <begin position="96"/>
        <end position="123"/>
    </location>
</feature>
<keyword evidence="3" id="KW-1185">Reference proteome</keyword>
<evidence type="ECO:0000313" key="2">
    <source>
        <dbReference type="EMBL" id="SER00327.1"/>
    </source>
</evidence>